<comment type="caution">
    <text evidence="1">The sequence shown here is derived from an EMBL/GenBank/DDBJ whole genome shotgun (WGS) entry which is preliminary data.</text>
</comment>
<dbReference type="Proteomes" id="UP001335100">
    <property type="component" value="Unassembled WGS sequence"/>
</dbReference>
<evidence type="ECO:0000313" key="1">
    <source>
        <dbReference type="EMBL" id="MEE1932877.1"/>
    </source>
</evidence>
<name>A0ABU7HMV8_9PSED</name>
<dbReference type="RefSeq" id="WP_330073764.1">
    <property type="nucleotide sequence ID" value="NZ_JAZDQJ010000004.1"/>
</dbReference>
<reference evidence="1 2" key="1">
    <citation type="submission" date="2024-01" db="EMBL/GenBank/DDBJ databases">
        <title>Unpublished Manusciprt.</title>
        <authorList>
            <person name="Duman M."/>
            <person name="Valdes E.G."/>
            <person name="Ajmi N."/>
            <person name="Altun S."/>
            <person name="Saticioglu I.B."/>
        </authorList>
    </citation>
    <scope>NUCLEOTIDE SEQUENCE [LARGE SCALE GENOMIC DNA]</scope>
    <source>
        <strain evidence="1 2">148P</strain>
    </source>
</reference>
<accession>A0ABU7HMV8</accession>
<dbReference type="EMBL" id="JAZDQJ010000004">
    <property type="protein sequence ID" value="MEE1932877.1"/>
    <property type="molecule type" value="Genomic_DNA"/>
</dbReference>
<proteinExistence type="predicted"/>
<organism evidence="1 2">
    <name type="scientific">Pseudomonas ulcerans</name>
    <dbReference type="NCBI Taxonomy" id="3115852"/>
    <lineage>
        <taxon>Bacteria</taxon>
        <taxon>Pseudomonadati</taxon>
        <taxon>Pseudomonadota</taxon>
        <taxon>Gammaproteobacteria</taxon>
        <taxon>Pseudomonadales</taxon>
        <taxon>Pseudomonadaceae</taxon>
        <taxon>Pseudomonas</taxon>
    </lineage>
</organism>
<keyword evidence="2" id="KW-1185">Reference proteome</keyword>
<sequence length="159" mass="17212">MTIAQQNQQQATPFHPLPSPGDIVWCHYPESVQAADDSPCKARPALVSAVSDHDHCIEVCYGTSQKTGASQIYPSEFVLDPAADGFDLSGLATRTKFDTGQRWYLPFNSRWFSKSPGVDIEIPLPKLGVLHPSFLPELRAAVASGRLSGTSVVSMPKTA</sequence>
<evidence type="ECO:0000313" key="2">
    <source>
        <dbReference type="Proteomes" id="UP001335100"/>
    </source>
</evidence>
<gene>
    <name evidence="1" type="ORF">V0R50_06570</name>
</gene>
<protein>
    <submittedName>
        <fullName evidence="1">Uncharacterized protein</fullName>
    </submittedName>
</protein>